<evidence type="ECO:0000259" key="3">
    <source>
        <dbReference type="PROSITE" id="PS50158"/>
    </source>
</evidence>
<feature type="compositionally biased region" description="Polar residues" evidence="2">
    <location>
        <begin position="239"/>
        <end position="255"/>
    </location>
</feature>
<feature type="region of interest" description="Disordered" evidence="2">
    <location>
        <begin position="302"/>
        <end position="327"/>
    </location>
</feature>
<evidence type="ECO:0000313" key="4">
    <source>
        <dbReference type="EMBL" id="VDH95933.1"/>
    </source>
</evidence>
<dbReference type="GO" id="GO:0008270">
    <property type="term" value="F:zinc ion binding"/>
    <property type="evidence" value="ECO:0007669"/>
    <property type="project" value="UniProtKB-KW"/>
</dbReference>
<dbReference type="AlphaFoldDB" id="A0A8B6BVV1"/>
<proteinExistence type="predicted"/>
<keyword evidence="1" id="KW-0479">Metal-binding</keyword>
<dbReference type="GO" id="GO:0003676">
    <property type="term" value="F:nucleic acid binding"/>
    <property type="evidence" value="ECO:0007669"/>
    <property type="project" value="InterPro"/>
</dbReference>
<accession>A0A8B6BVV1</accession>
<feature type="compositionally biased region" description="Polar residues" evidence="2">
    <location>
        <begin position="148"/>
        <end position="158"/>
    </location>
</feature>
<dbReference type="SUPFAM" id="SSF57756">
    <property type="entry name" value="Retrovirus zinc finger-like domains"/>
    <property type="match status" value="1"/>
</dbReference>
<feature type="region of interest" description="Disordered" evidence="2">
    <location>
        <begin position="1"/>
        <end position="26"/>
    </location>
</feature>
<reference evidence="4" key="1">
    <citation type="submission" date="2018-11" db="EMBL/GenBank/DDBJ databases">
        <authorList>
            <person name="Alioto T."/>
            <person name="Alioto T."/>
        </authorList>
    </citation>
    <scope>NUCLEOTIDE SEQUENCE</scope>
</reference>
<dbReference type="Gene3D" id="4.10.60.10">
    <property type="entry name" value="Zinc finger, CCHC-type"/>
    <property type="match status" value="1"/>
</dbReference>
<keyword evidence="1" id="KW-0863">Zinc-finger</keyword>
<dbReference type="PROSITE" id="PS50158">
    <property type="entry name" value="ZF_CCHC"/>
    <property type="match status" value="1"/>
</dbReference>
<evidence type="ECO:0000256" key="1">
    <source>
        <dbReference type="PROSITE-ProRule" id="PRU00047"/>
    </source>
</evidence>
<dbReference type="EMBL" id="UYJE01000734">
    <property type="protein sequence ID" value="VDH95933.1"/>
    <property type="molecule type" value="Genomic_DNA"/>
</dbReference>
<dbReference type="SMART" id="SM00343">
    <property type="entry name" value="ZnF_C2HC"/>
    <property type="match status" value="1"/>
</dbReference>
<feature type="domain" description="CCHC-type" evidence="3">
    <location>
        <begin position="502"/>
        <end position="517"/>
    </location>
</feature>
<gene>
    <name evidence="4" type="ORF">MGAL_10B088287</name>
</gene>
<dbReference type="OrthoDB" id="10418749at2759"/>
<evidence type="ECO:0000313" key="5">
    <source>
        <dbReference type="Proteomes" id="UP000596742"/>
    </source>
</evidence>
<dbReference type="Proteomes" id="UP000596742">
    <property type="component" value="Unassembled WGS sequence"/>
</dbReference>
<comment type="caution">
    <text evidence="4">The sequence shown here is derived from an EMBL/GenBank/DDBJ whole genome shotgun (WGS) entry which is preliminary data.</text>
</comment>
<dbReference type="InterPro" id="IPR001878">
    <property type="entry name" value="Znf_CCHC"/>
</dbReference>
<protein>
    <recommendedName>
        <fullName evidence="3">CCHC-type domain-containing protein</fullName>
    </recommendedName>
</protein>
<feature type="compositionally biased region" description="Polar residues" evidence="2">
    <location>
        <begin position="302"/>
        <end position="313"/>
    </location>
</feature>
<organism evidence="4 5">
    <name type="scientific">Mytilus galloprovincialis</name>
    <name type="common">Mediterranean mussel</name>
    <dbReference type="NCBI Taxonomy" id="29158"/>
    <lineage>
        <taxon>Eukaryota</taxon>
        <taxon>Metazoa</taxon>
        <taxon>Spiralia</taxon>
        <taxon>Lophotrochozoa</taxon>
        <taxon>Mollusca</taxon>
        <taxon>Bivalvia</taxon>
        <taxon>Autobranchia</taxon>
        <taxon>Pteriomorphia</taxon>
        <taxon>Mytilida</taxon>
        <taxon>Mytiloidea</taxon>
        <taxon>Mytilidae</taxon>
        <taxon>Mytilinae</taxon>
        <taxon>Mytilus</taxon>
    </lineage>
</organism>
<dbReference type="InterPro" id="IPR036875">
    <property type="entry name" value="Znf_CCHC_sf"/>
</dbReference>
<evidence type="ECO:0000256" key="2">
    <source>
        <dbReference type="SAM" id="MobiDB-lite"/>
    </source>
</evidence>
<keyword evidence="5" id="KW-1185">Reference proteome</keyword>
<sequence>MNDDLETTSDTAIQTNSDRKVSKDSQLNGNQLGIKMLNVLERMGDDMETLADTMTNMFRKQDEMSANTMQLLQQQSRTIEDVNNTFMQNRKTINSDLRSTGTSTSGYTDDDFLGNYPCPKYGLYDVNDEHLDHNLCEDKPVDSFLIGQGNSPRPYSLNQDRRSSLDSQLGRGNSSRPPPPKQDIKQTSDLQLGRGNSPRPTPFNPDRNPTSDLQLGRGNSPRPHPFNQDNWECGRENSPRSTVISNTPLSSTPRETTTHPHFRPLLSTIHRWESSSTPMSTSIIHESTRNIQPSFSSENAAIHSSNNTQQIRQKVSKNDVPHQNLPTFDGKDDYKGFIIPFNRAARQHNEKNDEFAEKVRRLVSRAFPTSSIELQEELAAEHCLKGHKNPKIAYEALNRQPKTVSSALDIVVQIQHNYHATLGRDVHYNTKQRARRVTRKDEEENSNDQYEGMESVRQLVHSFRKPDNQTLQNEIKALRDIVEKNMLNDSKLATLTAQSTGCYFCGDKSHFKRDCPKRSRCPSPKRRQNTGADCERRSVYQIGRGKIYSFQFKSMAIRSML</sequence>
<name>A0A8B6BVV1_MYTGA</name>
<keyword evidence="1" id="KW-0862">Zinc</keyword>
<feature type="region of interest" description="Disordered" evidence="2">
    <location>
        <begin position="147"/>
        <end position="260"/>
    </location>
</feature>
<feature type="compositionally biased region" description="Polar residues" evidence="2">
    <location>
        <begin position="165"/>
        <end position="175"/>
    </location>
</feature>